<evidence type="ECO:0000313" key="2">
    <source>
        <dbReference type="Proteomes" id="UP000011658"/>
    </source>
</evidence>
<protein>
    <recommendedName>
        <fullName evidence="3">Ubiquinone biosynthesis accessory factor UbiJ</fullName>
    </recommendedName>
</protein>
<keyword evidence="2" id="KW-1185">Reference proteome</keyword>
<accession>M1L891</accession>
<evidence type="ECO:0008006" key="3">
    <source>
        <dbReference type="Google" id="ProtNLM"/>
    </source>
</evidence>
<dbReference type="PATRIC" id="fig|1208921.3.peg.64"/>
<organism evidence="1 2">
    <name type="scientific">Candidatus Kinetoplastidibacterium galati TCC219</name>
    <dbReference type="NCBI Taxonomy" id="1208921"/>
    <lineage>
        <taxon>Bacteria</taxon>
        <taxon>Pseudomonadati</taxon>
        <taxon>Pseudomonadota</taxon>
        <taxon>Betaproteobacteria</taxon>
        <taxon>Candidatus Kinetoplastidibacterium</taxon>
    </lineage>
</organism>
<evidence type="ECO:0000313" key="1">
    <source>
        <dbReference type="EMBL" id="AGF48788.1"/>
    </source>
</evidence>
<reference evidence="1 2" key="1">
    <citation type="journal article" date="2013" name="Genome Biol. Evol.">
        <title>Genome evolution and phylogenomic analysis of candidatus kinetoplastibacterium, the betaproteobacterial endosymbionts of strigomonas and angomonas.</title>
        <authorList>
            <person name="Alves J.M."/>
            <person name="Serrano M.G."/>
            <person name="Maia da Silva F."/>
            <person name="Voegtly L.J."/>
            <person name="Matveyev A.V."/>
            <person name="Teixeira M.M."/>
            <person name="Camargo E.P."/>
            <person name="Buck G.A."/>
        </authorList>
    </citation>
    <scope>NUCLEOTIDE SEQUENCE [LARGE SCALE GENOMIC DNA]</scope>
    <source>
        <strain evidence="1 2">TCC219</strain>
    </source>
</reference>
<dbReference type="RefSeq" id="WP_015389273.1">
    <property type="nucleotide sequence ID" value="NC_020284.1"/>
</dbReference>
<name>M1L891_9PROT</name>
<dbReference type="EMBL" id="CP003806">
    <property type="protein sequence ID" value="AGF48788.1"/>
    <property type="molecule type" value="Genomic_DNA"/>
</dbReference>
<gene>
    <name evidence="1" type="ORF">ST1E_0306</name>
</gene>
<dbReference type="HOGENOM" id="CLU_1324426_0_0_4"/>
<dbReference type="AlphaFoldDB" id="M1L891"/>
<dbReference type="STRING" id="1208921.ST1E_0306"/>
<sequence length="202" mass="23627">MSHSFINKLVFIINQLFNRNNDLSSILRQHVGKVLEININNYLLRFIVNNEGMFEVNDYSHKNPNMVVTCNESIIKMLKSANNFDISYLSKFVHVSGDLQFMNDMSILLSNIERDIKNKFYKIIEDFVNSTVLVHKSMCDFGANLSKNFNISFNKEFDILADKFAYQDFEDNLQSVYMDVKKIRIRINNLCKNINNIIKVES</sequence>
<dbReference type="Proteomes" id="UP000011658">
    <property type="component" value="Chromosome"/>
</dbReference>
<proteinExistence type="predicted"/>
<dbReference type="KEGG" id="kga:ST1E_0306"/>
<dbReference type="OrthoDB" id="8521226at2"/>